<dbReference type="PANTHER" id="PTHR19297">
    <property type="entry name" value="GLYCOSYLTRANSFERASE 14 FAMILY MEMBER"/>
    <property type="match status" value="1"/>
</dbReference>
<keyword evidence="8 12" id="KW-0472">Membrane</keyword>
<keyword evidence="3" id="KW-0328">Glycosyltransferase</keyword>
<evidence type="ECO:0000256" key="11">
    <source>
        <dbReference type="SAM" id="MobiDB-lite"/>
    </source>
</evidence>
<name>A0A8S4A502_9EUPU</name>
<dbReference type="EMBL" id="CAJHNH020008224">
    <property type="protein sequence ID" value="CAG5135388.1"/>
    <property type="molecule type" value="Genomic_DNA"/>
</dbReference>
<reference evidence="13" key="1">
    <citation type="submission" date="2021-04" db="EMBL/GenBank/DDBJ databases">
        <authorList>
            <consortium name="Molecular Ecology Group"/>
        </authorList>
    </citation>
    <scope>NUCLEOTIDE SEQUENCE</scope>
</reference>
<keyword evidence="6" id="KW-0735">Signal-anchor</keyword>
<accession>A0A8S4A502</accession>
<proteinExistence type="inferred from homology"/>
<evidence type="ECO:0008006" key="15">
    <source>
        <dbReference type="Google" id="ProtNLM"/>
    </source>
</evidence>
<dbReference type="AlphaFoldDB" id="A0A8S4A502"/>
<evidence type="ECO:0000313" key="14">
    <source>
        <dbReference type="Proteomes" id="UP000678393"/>
    </source>
</evidence>
<evidence type="ECO:0000256" key="3">
    <source>
        <dbReference type="ARBA" id="ARBA00022676"/>
    </source>
</evidence>
<evidence type="ECO:0000256" key="2">
    <source>
        <dbReference type="ARBA" id="ARBA00004922"/>
    </source>
</evidence>
<keyword evidence="14" id="KW-1185">Reference proteome</keyword>
<dbReference type="PANTHER" id="PTHR19297:SF191">
    <property type="entry name" value="PROTEIN XYLOSYLTRANSFERASE"/>
    <property type="match status" value="1"/>
</dbReference>
<feature type="region of interest" description="Disordered" evidence="11">
    <location>
        <begin position="79"/>
        <end position="100"/>
    </location>
</feature>
<evidence type="ECO:0000256" key="1">
    <source>
        <dbReference type="ARBA" id="ARBA00004606"/>
    </source>
</evidence>
<keyword evidence="9" id="KW-0325">Glycoprotein</keyword>
<evidence type="ECO:0000256" key="6">
    <source>
        <dbReference type="ARBA" id="ARBA00022968"/>
    </source>
</evidence>
<comment type="similarity">
    <text evidence="10">Belongs to the glycosyltransferase 14 family.</text>
</comment>
<dbReference type="OrthoDB" id="2019572at2759"/>
<keyword evidence="5 12" id="KW-0812">Transmembrane</keyword>
<evidence type="ECO:0000313" key="13">
    <source>
        <dbReference type="EMBL" id="CAG5135388.1"/>
    </source>
</evidence>
<dbReference type="GO" id="GO:0016020">
    <property type="term" value="C:membrane"/>
    <property type="evidence" value="ECO:0007669"/>
    <property type="project" value="UniProtKB-SubCell"/>
</dbReference>
<evidence type="ECO:0000256" key="8">
    <source>
        <dbReference type="ARBA" id="ARBA00023136"/>
    </source>
</evidence>
<keyword evidence="7 12" id="KW-1133">Transmembrane helix</keyword>
<evidence type="ECO:0000256" key="9">
    <source>
        <dbReference type="ARBA" id="ARBA00023180"/>
    </source>
</evidence>
<comment type="subcellular location">
    <subcellularLocation>
        <location evidence="1">Membrane</location>
        <topology evidence="1">Single-pass type II membrane protein</topology>
    </subcellularLocation>
</comment>
<dbReference type="Proteomes" id="UP000678393">
    <property type="component" value="Unassembled WGS sequence"/>
</dbReference>
<sequence length="548" mass="62967">MSMKSTSRYFQMPLGSSSQTSSGSSPLRHKICWRWCVRYTILVTAWASITVCLWIFSQPSCDSERTQTRADVTNGKAYSFEPKNLRSPKNNPDFLSHNDNLDSQSQNVNQHFQLELINQLSSKTTLLHSSEINTVDFNLELIRKLQKKAERNTLISVYQKNWVGFREIAGSNCQKALHSKGNNSEFPQTVKRTRSSQYILDSQDCEAFLHKYGFNRYPKTTEEEKEFPIAFIILFYKDLDQVLFLLRAIYQLHNVYCLSVDTKASIELLEAVRSVTKCLPNVFVASKLENIVYAGFSRLMADIDCMKDLLQHPVQWKYVINMPGTQFPLRTNLEMVKILKIFNGGNDIEGLTGDMLVADRYEFKHTYVTDQETGEMRVKNMFVANDPPPHGLEMVKGSTYGTFSRAFVEFSLGDPVAKEFLEWCKSVKSPDEYFWGTLHHSKILDVPGGFKGKPHGKPWLTSFSLWETNPTLKCATIYVHKICIFSPEDFPIFINRAQLFANKFYITHHPAALHCLDEMLVNLTYSGVTRDLRFYKRVPFAIKKNPSA</sequence>
<evidence type="ECO:0000256" key="10">
    <source>
        <dbReference type="ARBA" id="ARBA00038150"/>
    </source>
</evidence>
<evidence type="ECO:0000256" key="5">
    <source>
        <dbReference type="ARBA" id="ARBA00022692"/>
    </source>
</evidence>
<feature type="transmembrane region" description="Helical" evidence="12">
    <location>
        <begin position="36"/>
        <end position="56"/>
    </location>
</feature>
<dbReference type="GO" id="GO:0008375">
    <property type="term" value="F:acetylglucosaminyltransferase activity"/>
    <property type="evidence" value="ECO:0007669"/>
    <property type="project" value="TreeGrafter"/>
</dbReference>
<keyword evidence="4" id="KW-0808">Transferase</keyword>
<feature type="compositionally biased region" description="Low complexity" evidence="11">
    <location>
        <begin position="15"/>
        <end position="25"/>
    </location>
</feature>
<protein>
    <recommendedName>
        <fullName evidence="15">Glycosyltransferase</fullName>
    </recommendedName>
</protein>
<dbReference type="InterPro" id="IPR003406">
    <property type="entry name" value="Glyco_trans_14"/>
</dbReference>
<dbReference type="Pfam" id="PF02485">
    <property type="entry name" value="Branch"/>
    <property type="match status" value="1"/>
</dbReference>
<gene>
    <name evidence="13" type="ORF">CUNI_LOCUS20946</name>
</gene>
<organism evidence="13 14">
    <name type="scientific">Candidula unifasciata</name>
    <dbReference type="NCBI Taxonomy" id="100452"/>
    <lineage>
        <taxon>Eukaryota</taxon>
        <taxon>Metazoa</taxon>
        <taxon>Spiralia</taxon>
        <taxon>Lophotrochozoa</taxon>
        <taxon>Mollusca</taxon>
        <taxon>Gastropoda</taxon>
        <taxon>Heterobranchia</taxon>
        <taxon>Euthyneura</taxon>
        <taxon>Panpulmonata</taxon>
        <taxon>Eupulmonata</taxon>
        <taxon>Stylommatophora</taxon>
        <taxon>Helicina</taxon>
        <taxon>Helicoidea</taxon>
        <taxon>Geomitridae</taxon>
        <taxon>Candidula</taxon>
    </lineage>
</organism>
<evidence type="ECO:0000256" key="7">
    <source>
        <dbReference type="ARBA" id="ARBA00022989"/>
    </source>
</evidence>
<evidence type="ECO:0000256" key="12">
    <source>
        <dbReference type="SAM" id="Phobius"/>
    </source>
</evidence>
<feature type="region of interest" description="Disordered" evidence="11">
    <location>
        <begin position="1"/>
        <end position="26"/>
    </location>
</feature>
<comment type="caution">
    <text evidence="13">The sequence shown here is derived from an EMBL/GenBank/DDBJ whole genome shotgun (WGS) entry which is preliminary data.</text>
</comment>
<comment type="pathway">
    <text evidence="2">Protein modification; protein glycosylation.</text>
</comment>
<evidence type="ECO:0000256" key="4">
    <source>
        <dbReference type="ARBA" id="ARBA00022679"/>
    </source>
</evidence>